<accession>A0A438HCJ0</accession>
<evidence type="ECO:0000256" key="1">
    <source>
        <dbReference type="SAM" id="MobiDB-lite"/>
    </source>
</evidence>
<name>A0A438HCJ0_VITVI</name>
<evidence type="ECO:0000313" key="2">
    <source>
        <dbReference type="EMBL" id="RVW82188.1"/>
    </source>
</evidence>
<feature type="region of interest" description="Disordered" evidence="1">
    <location>
        <begin position="100"/>
        <end position="145"/>
    </location>
</feature>
<evidence type="ECO:0000313" key="3">
    <source>
        <dbReference type="Proteomes" id="UP000288805"/>
    </source>
</evidence>
<protein>
    <submittedName>
        <fullName evidence="2">Uncharacterized protein</fullName>
    </submittedName>
</protein>
<proteinExistence type="predicted"/>
<dbReference type="Proteomes" id="UP000288805">
    <property type="component" value="Unassembled WGS sequence"/>
</dbReference>
<dbReference type="Gene3D" id="2.40.70.10">
    <property type="entry name" value="Acid Proteases"/>
    <property type="match status" value="1"/>
</dbReference>
<gene>
    <name evidence="2" type="ORF">CK203_050796</name>
</gene>
<dbReference type="Pfam" id="PF08284">
    <property type="entry name" value="RVP_2"/>
    <property type="match status" value="1"/>
</dbReference>
<sequence>MVVTPLEWVLGCDTVARVVENQVHGQSSSSKGSSFDDFKKLGLPYFSTTSDLTETESYILKMKKLFNIIDCFEEQKASYATFMLDKKVVDKSLIVEKDNEEFHQHREQQKKRNKSDGAYNTQSKKRSISTRSQNKGKVVPNSYQGDMIWDCPKNKEFIIGKPKEENKEDKQKPKVKAREMSVDLVLLDLLDFDVILGIDWLASYNPLVDCFGKRVMFHILD</sequence>
<dbReference type="InterPro" id="IPR021109">
    <property type="entry name" value="Peptidase_aspartic_dom_sf"/>
</dbReference>
<comment type="caution">
    <text evidence="2">The sequence shown here is derived from an EMBL/GenBank/DDBJ whole genome shotgun (WGS) entry which is preliminary data.</text>
</comment>
<organism evidence="2 3">
    <name type="scientific">Vitis vinifera</name>
    <name type="common">Grape</name>
    <dbReference type="NCBI Taxonomy" id="29760"/>
    <lineage>
        <taxon>Eukaryota</taxon>
        <taxon>Viridiplantae</taxon>
        <taxon>Streptophyta</taxon>
        <taxon>Embryophyta</taxon>
        <taxon>Tracheophyta</taxon>
        <taxon>Spermatophyta</taxon>
        <taxon>Magnoliopsida</taxon>
        <taxon>eudicotyledons</taxon>
        <taxon>Gunneridae</taxon>
        <taxon>Pentapetalae</taxon>
        <taxon>rosids</taxon>
        <taxon>Vitales</taxon>
        <taxon>Vitaceae</taxon>
        <taxon>Viteae</taxon>
        <taxon>Vitis</taxon>
    </lineage>
</organism>
<reference evidence="2 3" key="1">
    <citation type="journal article" date="2018" name="PLoS Genet.">
        <title>Population sequencing reveals clonal diversity and ancestral inbreeding in the grapevine cultivar Chardonnay.</title>
        <authorList>
            <person name="Roach M.J."/>
            <person name="Johnson D.L."/>
            <person name="Bohlmann J."/>
            <person name="van Vuuren H.J."/>
            <person name="Jones S.J."/>
            <person name="Pretorius I.S."/>
            <person name="Schmidt S.A."/>
            <person name="Borneman A.R."/>
        </authorList>
    </citation>
    <scope>NUCLEOTIDE SEQUENCE [LARGE SCALE GENOMIC DNA]</scope>
    <source>
        <strain evidence="3">cv. Chardonnay</strain>
        <tissue evidence="2">Leaf</tissue>
    </source>
</reference>
<dbReference type="EMBL" id="QGNW01000243">
    <property type="protein sequence ID" value="RVW82188.1"/>
    <property type="molecule type" value="Genomic_DNA"/>
</dbReference>
<dbReference type="AlphaFoldDB" id="A0A438HCJ0"/>